<evidence type="ECO:0000313" key="5">
    <source>
        <dbReference type="Proteomes" id="UP000184612"/>
    </source>
</evidence>
<feature type="compositionally biased region" description="Basic and acidic residues" evidence="1">
    <location>
        <begin position="118"/>
        <end position="128"/>
    </location>
</feature>
<dbReference type="EMBL" id="FRFD01000003">
    <property type="protein sequence ID" value="SHO45221.1"/>
    <property type="molecule type" value="Genomic_DNA"/>
</dbReference>
<keyword evidence="2" id="KW-0472">Membrane</keyword>
<name>A0A1M7Y0S0_9FIRM</name>
<feature type="transmembrane region" description="Helical" evidence="2">
    <location>
        <begin position="33"/>
        <end position="52"/>
    </location>
</feature>
<dbReference type="PANTHER" id="PTHR30121">
    <property type="entry name" value="UNCHARACTERIZED PROTEIN YJGR-RELATED"/>
    <property type="match status" value="1"/>
</dbReference>
<organism evidence="4 5">
    <name type="scientific">Anaerocolumna xylanovorans DSM 12503</name>
    <dbReference type="NCBI Taxonomy" id="1121345"/>
    <lineage>
        <taxon>Bacteria</taxon>
        <taxon>Bacillati</taxon>
        <taxon>Bacillota</taxon>
        <taxon>Clostridia</taxon>
        <taxon>Lachnospirales</taxon>
        <taxon>Lachnospiraceae</taxon>
        <taxon>Anaerocolumna</taxon>
    </lineage>
</organism>
<dbReference type="InterPro" id="IPR027417">
    <property type="entry name" value="P-loop_NTPase"/>
</dbReference>
<feature type="transmembrane region" description="Helical" evidence="2">
    <location>
        <begin position="58"/>
        <end position="89"/>
    </location>
</feature>
<dbReference type="InterPro" id="IPR043964">
    <property type="entry name" value="P-loop_TraG"/>
</dbReference>
<dbReference type="RefSeq" id="WP_242952309.1">
    <property type="nucleotide sequence ID" value="NZ_FRFD01000003.1"/>
</dbReference>
<evidence type="ECO:0000259" key="3">
    <source>
        <dbReference type="Pfam" id="PF19044"/>
    </source>
</evidence>
<feature type="region of interest" description="Disordered" evidence="1">
    <location>
        <begin position="109"/>
        <end position="128"/>
    </location>
</feature>
<dbReference type="CDD" id="cd01127">
    <property type="entry name" value="TrwB_TraG_TraD_VirD4"/>
    <property type="match status" value="1"/>
</dbReference>
<gene>
    <name evidence="4" type="ORF">SAMN02745217_00876</name>
</gene>
<protein>
    <submittedName>
        <fullName evidence="4">Type IV secretory pathway, VirB4 component</fullName>
    </submittedName>
</protein>
<feature type="domain" description="TraG P-loop" evidence="3">
    <location>
        <begin position="791"/>
        <end position="940"/>
    </location>
</feature>
<evidence type="ECO:0000256" key="1">
    <source>
        <dbReference type="SAM" id="MobiDB-lite"/>
    </source>
</evidence>
<dbReference type="SUPFAM" id="SSF52540">
    <property type="entry name" value="P-loop containing nucleoside triphosphate hydrolases"/>
    <property type="match status" value="1"/>
</dbReference>
<keyword evidence="5" id="KW-1185">Reference proteome</keyword>
<dbReference type="Pfam" id="PF19044">
    <property type="entry name" value="P-loop_TraG"/>
    <property type="match status" value="1"/>
</dbReference>
<keyword evidence="2" id="KW-0812">Transmembrane</keyword>
<feature type="compositionally biased region" description="Basic and acidic residues" evidence="1">
    <location>
        <begin position="147"/>
        <end position="159"/>
    </location>
</feature>
<dbReference type="PANTHER" id="PTHR30121:SF6">
    <property type="entry name" value="SLR6007 PROTEIN"/>
    <property type="match status" value="1"/>
</dbReference>
<evidence type="ECO:0000256" key="2">
    <source>
        <dbReference type="SAM" id="Phobius"/>
    </source>
</evidence>
<dbReference type="InterPro" id="IPR051162">
    <property type="entry name" value="T4SS_component"/>
</dbReference>
<proteinExistence type="predicted"/>
<reference evidence="4 5" key="1">
    <citation type="submission" date="2016-12" db="EMBL/GenBank/DDBJ databases">
        <authorList>
            <person name="Song W.-J."/>
            <person name="Kurnit D.M."/>
        </authorList>
    </citation>
    <scope>NUCLEOTIDE SEQUENCE [LARGE SCALE GENOMIC DNA]</scope>
    <source>
        <strain evidence="4 5">DSM 12503</strain>
    </source>
</reference>
<accession>A0A1M7Y0S0</accession>
<keyword evidence="2" id="KW-1133">Transmembrane helix</keyword>
<dbReference type="AlphaFoldDB" id="A0A1M7Y0S0"/>
<dbReference type="STRING" id="1121345.SAMN02745217_00876"/>
<feature type="region of interest" description="Disordered" evidence="1">
    <location>
        <begin position="147"/>
        <end position="170"/>
    </location>
</feature>
<dbReference type="Gene3D" id="1.10.8.730">
    <property type="match status" value="1"/>
</dbReference>
<dbReference type="Gene3D" id="3.40.50.300">
    <property type="entry name" value="P-loop containing nucleotide triphosphate hydrolases"/>
    <property type="match status" value="1"/>
</dbReference>
<evidence type="ECO:0000313" key="4">
    <source>
        <dbReference type="EMBL" id="SHO45221.1"/>
    </source>
</evidence>
<dbReference type="Proteomes" id="UP000184612">
    <property type="component" value="Unassembled WGS sequence"/>
</dbReference>
<sequence>MSNKQEERDIYYIPPNFIESGTFFGGMFKVRNAIEAGILALAVGIPVFNLGFSLTTRIILLCLTSLPLALLALIGVAGESLSSFGFIFLKYLKNRRVVGIAEETVPEKRPVRNKGQKPAKEKKAKKEDFPAEYDEIQEARFDKVKQKTPDLNKSGEKPKKERRSRKQEAPSRYLNPVAEYLPIKKIENGVIYTKDHRYVKIVEVVPVNFLLRSAREQRNIIYSFISYLKISPVKMQFKVLTKRADINRHLQTVECEMENETDERCRLLQQDYTQLIRKIGSREAITRRFFIIFEYEPWNGRRSEDENEATAFLQTAARTATNYLRQCGNEVLVWEDENEASTDVLYNLLNRHSSADKPLQEHIREVIGRYVAAEAIDDIPVTEFLAPESINFEHGHYIQMDGVYHAYLLVPSSGYKSQVCAGWLSLLVNAGEGIDLDLYLQRQPKERIMQKLGQQLRINRSKIKETSDTNSDFDDLDGAIRSGYFLKEGVSNNEDFYYMNILITITADTLQELEWREAEMKKLLISQDMDVCTCSFREEQAFLSALPIVSLEKKLYERGKRNVLTLGAASCYPFTSFEMCDDNGILLGVNKHNNSLIIVDIFNSRIYKNANMAILGTSGAGKTFTLQLMALRMRRKNIQTFIIAPLKGHEFYRACVNIGGEFIQISPASHNCINVMEIRRVDRSTSELLDGPILDKSELAAKIQRLHIFFSLLIPDMNHEEKQLLDDALIKTYMVKGITHNNDSLEDPERPGHYREMPVLGDLYEILKKNPETKRLANILNRLVNGSASTFNQQTNVNLDNKYTVLDISELTGDLLTVGMFVALDYVWDKAKEDRTVEKAIFLDELWQLIGAASNRLAAEFVLEIFKIIRGYGGSAICATQDLNDFFALEEGKYGKGIINNAKTKIILNLEDEEAQRVQEILHLSEAEVMEITHFERGNGLISTNNNNITVEFKASELEKELITTDRRELQELIARQKKQQVG</sequence>